<dbReference type="InterPro" id="IPR032675">
    <property type="entry name" value="LRR_dom_sf"/>
</dbReference>
<evidence type="ECO:0000256" key="1">
    <source>
        <dbReference type="SAM" id="MobiDB-lite"/>
    </source>
</evidence>
<dbReference type="OrthoDB" id="120976at2759"/>
<feature type="region of interest" description="Disordered" evidence="1">
    <location>
        <begin position="237"/>
        <end position="264"/>
    </location>
</feature>
<dbReference type="PANTHER" id="PTHR24114:SF2">
    <property type="entry name" value="F-BOX DOMAIN-CONTAINING PROTEIN-RELATED"/>
    <property type="match status" value="1"/>
</dbReference>
<feature type="region of interest" description="Disordered" evidence="1">
    <location>
        <begin position="447"/>
        <end position="467"/>
    </location>
</feature>
<organism evidence="2 3">
    <name type="scientific">Mytilus galloprovincialis</name>
    <name type="common">Mediterranean mussel</name>
    <dbReference type="NCBI Taxonomy" id="29158"/>
    <lineage>
        <taxon>Eukaryota</taxon>
        <taxon>Metazoa</taxon>
        <taxon>Spiralia</taxon>
        <taxon>Lophotrochozoa</taxon>
        <taxon>Mollusca</taxon>
        <taxon>Bivalvia</taxon>
        <taxon>Autobranchia</taxon>
        <taxon>Pteriomorphia</taxon>
        <taxon>Mytilida</taxon>
        <taxon>Mytiloidea</taxon>
        <taxon>Mytilidae</taxon>
        <taxon>Mytilinae</taxon>
        <taxon>Mytilus</taxon>
    </lineage>
</organism>
<dbReference type="Gene3D" id="3.80.10.10">
    <property type="entry name" value="Ribonuclease Inhibitor"/>
    <property type="match status" value="2"/>
</dbReference>
<dbReference type="EMBL" id="UYJE01006408">
    <property type="protein sequence ID" value="VDI45791.1"/>
    <property type="molecule type" value="Genomic_DNA"/>
</dbReference>
<reference evidence="2" key="1">
    <citation type="submission" date="2018-11" db="EMBL/GenBank/DDBJ databases">
        <authorList>
            <person name="Alioto T."/>
            <person name="Alioto T."/>
        </authorList>
    </citation>
    <scope>NUCLEOTIDE SEQUENCE</scope>
</reference>
<dbReference type="Proteomes" id="UP000596742">
    <property type="component" value="Unassembled WGS sequence"/>
</dbReference>
<accession>A0A8B6F8P3</accession>
<name>A0A8B6F8P3_MYTGA</name>
<dbReference type="Pfam" id="PF13516">
    <property type="entry name" value="LRR_6"/>
    <property type="match status" value="3"/>
</dbReference>
<feature type="region of interest" description="Disordered" evidence="1">
    <location>
        <begin position="34"/>
        <end position="54"/>
    </location>
</feature>
<dbReference type="PROSITE" id="PS51450">
    <property type="entry name" value="LRR"/>
    <property type="match status" value="2"/>
</dbReference>
<dbReference type="InterPro" id="IPR052394">
    <property type="entry name" value="LRR-containing"/>
</dbReference>
<comment type="caution">
    <text evidence="2">The sequence shown here is derived from an EMBL/GenBank/DDBJ whole genome shotgun (WGS) entry which is preliminary data.</text>
</comment>
<evidence type="ECO:0000313" key="3">
    <source>
        <dbReference type="Proteomes" id="UP000596742"/>
    </source>
</evidence>
<feature type="region of interest" description="Disordered" evidence="1">
    <location>
        <begin position="176"/>
        <end position="196"/>
    </location>
</feature>
<protein>
    <submittedName>
        <fullName evidence="2">Uncharacterized protein</fullName>
    </submittedName>
</protein>
<keyword evidence="3" id="KW-1185">Reference proteome</keyword>
<dbReference type="SMART" id="SM00368">
    <property type="entry name" value="LRR_RI"/>
    <property type="match status" value="8"/>
</dbReference>
<evidence type="ECO:0000313" key="2">
    <source>
        <dbReference type="EMBL" id="VDI45791.1"/>
    </source>
</evidence>
<proteinExistence type="predicted"/>
<dbReference type="PANTHER" id="PTHR24114">
    <property type="entry name" value="LEUCINE RICH REPEAT FAMILY PROTEIN"/>
    <property type="match status" value="1"/>
</dbReference>
<dbReference type="AlphaFoldDB" id="A0A8B6F8P3"/>
<dbReference type="SUPFAM" id="SSF52047">
    <property type="entry name" value="RNI-like"/>
    <property type="match status" value="1"/>
</dbReference>
<dbReference type="InterPro" id="IPR001611">
    <property type="entry name" value="Leu-rich_rpt"/>
</dbReference>
<sequence>MMSYESNDEYVENETTSSNTMLKIRKKLNRIESASVKSKRNRQITTLPDRNSPKREIMLNEMEGDRESLSQNKKHSSKFSDILSDGNTLYMYESFSESNLSSNSSTLDLTKSTVEVHSPYVYRDNKNATLNQSGRENVCVPDDLSVIKENKCENSHVVSYKNHLDRCNKINSKMCSHRSNTEQSIKESDSKQKKITSNPAINNIVRINTKKKKSNSIIMNDVTTCIKHQQLSATLKSSDRGQIPDNPKHKTITRSGDLKHSATGKTNGMNTLAFNSQKITNNQSLNKSYYKDYGVMKNDVTRSKPEQIPCLDDVVLSKSSKFKSTNRNKKDKSKSGEFKYSNHYSKISNLVISKKDYIGSTAINRDKHQSQQSQQTTNGSYNYNSKHKFILKGDICTSDIDNINIFTPVDGKEVDKRRPKLEDKSVQTSVNKLEYVQLPRLFNPPNFKNESTRLIRGQSKQKRKSKEIRKELDERFERQVVASIQKSKRGKKKSEILNEDGSIFRSTRKKAKNKIVKTVRKQKIASPVTAMEIQKLMAFSTHKKLFQQEYIPVKTYEGESEDEAKEDIDIGHYSYIHACEQLGNPPIRKIFEQLQTQEISVQYVGLNTNDVIALAYGLLHNSRVESVDIEDNRMSEEGMLHVIELLNYNNFISSLSLSNNRMTVNCAGMLKEAISNNAWLTHLNLSGTKFGDDGAKHLGLAIRSNISIIWMNLSHNDIGVTGAQHIGRALSINDTLEVLDLSWNHIRRMGALAICKGLQENSSIVNFNLSMNGFGIEGSLALENVFKENMSLKCIDLSNNRINWDGLVYLTRGLQKNNVLRILKLGDNPLPVDGIQNLLHAVSSHRSNLTHLSLENIPVNIKVMEEVHIIASKRLFTITHGGVLDSTDMFGIKRGREKREDPFTLLIRFIGMMGIRILDLFRIFESGAQSTVSKDNFIRGVKKVGAPLSDREIELVAKRLARKGQISYSILANGVRNHMREEKKEDKRQETIEVKKQEHRKNFLKSDLGEVKPPDVKELTMYKTVAGKNFARIMSSSNMLSSRKESPSPTSSRVSLLPRLVDKIVSINRSAKSILSQETHRLESAKRRKRQKIFSIV</sequence>
<gene>
    <name evidence="2" type="ORF">MGAL_10B046573</name>
</gene>